<dbReference type="PANTHER" id="PTHR35450">
    <property type="entry name" value="REVERSE TRANSCRIPTASE DOMAIN-CONTAINING PROTEIN"/>
    <property type="match status" value="1"/>
</dbReference>
<reference evidence="2" key="2">
    <citation type="journal article" date="2023" name="Microbiol Resour">
        <title>Decontamination and Annotation of the Draft Genome Sequence of the Oomycete Lagenidium giganteum ARSEF 373.</title>
        <authorList>
            <person name="Morgan W.R."/>
            <person name="Tartar A."/>
        </authorList>
    </citation>
    <scope>NUCLEOTIDE SEQUENCE</scope>
    <source>
        <strain evidence="2">ARSEF 373</strain>
    </source>
</reference>
<protein>
    <recommendedName>
        <fullName evidence="4">Reverse transcriptase</fullName>
    </recommendedName>
</protein>
<dbReference type="EMBL" id="DAKRPA010000261">
    <property type="protein sequence ID" value="DAZ94237.1"/>
    <property type="molecule type" value="Genomic_DNA"/>
</dbReference>
<dbReference type="PANTHER" id="PTHR35450:SF2">
    <property type="entry name" value="REVERSE TRANSCRIPTASE DOMAIN-CONTAINING PROTEIN"/>
    <property type="match status" value="1"/>
</dbReference>
<proteinExistence type="predicted"/>
<dbReference type="AlphaFoldDB" id="A0AAV2YGQ5"/>
<name>A0AAV2YGQ5_9STRA</name>
<reference evidence="2" key="1">
    <citation type="submission" date="2022-11" db="EMBL/GenBank/DDBJ databases">
        <authorList>
            <person name="Morgan W.R."/>
            <person name="Tartar A."/>
        </authorList>
    </citation>
    <scope>NUCLEOTIDE SEQUENCE</scope>
    <source>
        <strain evidence="2">ARSEF 373</strain>
    </source>
</reference>
<evidence type="ECO:0008006" key="4">
    <source>
        <dbReference type="Google" id="ProtNLM"/>
    </source>
</evidence>
<organism evidence="2 3">
    <name type="scientific">Lagenidium giganteum</name>
    <dbReference type="NCBI Taxonomy" id="4803"/>
    <lineage>
        <taxon>Eukaryota</taxon>
        <taxon>Sar</taxon>
        <taxon>Stramenopiles</taxon>
        <taxon>Oomycota</taxon>
        <taxon>Peronosporomycetes</taxon>
        <taxon>Pythiales</taxon>
        <taxon>Pythiaceae</taxon>
    </lineage>
</organism>
<comment type="caution">
    <text evidence="2">The sequence shown here is derived from an EMBL/GenBank/DDBJ whole genome shotgun (WGS) entry which is preliminary data.</text>
</comment>
<evidence type="ECO:0000313" key="2">
    <source>
        <dbReference type="EMBL" id="DAZ94237.1"/>
    </source>
</evidence>
<accession>A0AAV2YGQ5</accession>
<dbReference type="Proteomes" id="UP001146120">
    <property type="component" value="Unassembled WGS sequence"/>
</dbReference>
<keyword evidence="3" id="KW-1185">Reference proteome</keyword>
<evidence type="ECO:0000256" key="1">
    <source>
        <dbReference type="SAM" id="MobiDB-lite"/>
    </source>
</evidence>
<gene>
    <name evidence="2" type="ORF">N0F65_006053</name>
</gene>
<feature type="region of interest" description="Disordered" evidence="1">
    <location>
        <begin position="521"/>
        <end position="547"/>
    </location>
</feature>
<sequence length="547" mass="62295">MVRPWDRHQRRDEDTPAGIKHLHKLVTTFLDWTNLRANPDKCTSLAIQPDPARRTKLTSIDLGLHLDGDPIPSLNHSADYKYLGVPDGFNHVSKRYSLTPTLLEMKRQCAQLLRSGLAPWQIIRSIKTYVYSQDFLPHVRAFAIQLKTVDDFLRKGLRHLLRLPSNTTTQLFYAPTSAGGLGFIPLAELSAATQVAHAWKMLHSADPTVQAIAKTQVIQAIPKRYTLDVHHWNTREDELIETCLNSELHRSPFATPKRSHSDIDSLWISVQAYLRQLNLKFITTPALGDTPEQALQLLLPPLNRAVTTKNILHELSKLTAKNGADKRQRQRNNDRCRHPPCTRSETLTHVLNHCPNNNDAIRSRHDQALALIKLATQKATQRNTSEDTQLLIDSTVQGFEAQPCRPDIQLYNHTTKEAAIIDLAITYEDQPTNDPASSSLYASRIRKQTKYSEIKRHLERSGWTVYLDGIVYGSLGAVLQTNSTIYTKHLGLLKREARDLDRKIVTKTIQSSYRIWRQHRQTSHHHREAQISSTAQHVEPSTRPSTR</sequence>
<evidence type="ECO:0000313" key="3">
    <source>
        <dbReference type="Proteomes" id="UP001146120"/>
    </source>
</evidence>